<organism evidence="1 2">
    <name type="scientific">Desulfoscipio gibsoniae DSM 7213</name>
    <dbReference type="NCBI Taxonomy" id="767817"/>
    <lineage>
        <taxon>Bacteria</taxon>
        <taxon>Bacillati</taxon>
        <taxon>Bacillota</taxon>
        <taxon>Clostridia</taxon>
        <taxon>Eubacteriales</taxon>
        <taxon>Desulfallaceae</taxon>
        <taxon>Desulfoscipio</taxon>
    </lineage>
</organism>
<dbReference type="EMBL" id="CP003273">
    <property type="protein sequence ID" value="AGL03695.1"/>
    <property type="molecule type" value="Genomic_DNA"/>
</dbReference>
<keyword evidence="2" id="KW-1185">Reference proteome</keyword>
<dbReference type="HOGENOM" id="CLU_2022995_0_0_9"/>
<dbReference type="KEGG" id="dgi:Desgi_4462"/>
<dbReference type="STRING" id="767817.Desgi_4462"/>
<sequence>MLRYRSDIWEATLTEGKGIPSIRQVVIFFYREDDNGLRRLWDRWEMGVLEYSYEVIRVWEQRRQPVIAAKLVGLYPLLPLMKGENEQEDPEQALKECISMLGSVLGIPKSLKRGQSLDTLPF</sequence>
<dbReference type="Proteomes" id="UP000013520">
    <property type="component" value="Chromosome"/>
</dbReference>
<dbReference type="OrthoDB" id="1803913at2"/>
<proteinExistence type="predicted"/>
<name>R4KSX5_9FIRM</name>
<dbReference type="RefSeq" id="WP_006524480.1">
    <property type="nucleotide sequence ID" value="NC_021184.1"/>
</dbReference>
<evidence type="ECO:0000313" key="2">
    <source>
        <dbReference type="Proteomes" id="UP000013520"/>
    </source>
</evidence>
<gene>
    <name evidence="1" type="ORF">Desgi_4462</name>
</gene>
<accession>R4KSX5</accession>
<protein>
    <submittedName>
        <fullName evidence="1">Uncharacterized protein</fullName>
    </submittedName>
</protein>
<evidence type="ECO:0000313" key="1">
    <source>
        <dbReference type="EMBL" id="AGL03695.1"/>
    </source>
</evidence>
<reference evidence="1 2" key="1">
    <citation type="submission" date="2012-01" db="EMBL/GenBank/DDBJ databases">
        <title>Complete sequence of Desulfotomaculum gibsoniae DSM 7213.</title>
        <authorList>
            <consortium name="US DOE Joint Genome Institute"/>
            <person name="Lucas S."/>
            <person name="Han J."/>
            <person name="Lapidus A."/>
            <person name="Cheng J.-F."/>
            <person name="Goodwin L."/>
            <person name="Pitluck S."/>
            <person name="Peters L."/>
            <person name="Ovchinnikova G."/>
            <person name="Teshima H."/>
            <person name="Detter J.C."/>
            <person name="Han C."/>
            <person name="Tapia R."/>
            <person name="Land M."/>
            <person name="Hauser L."/>
            <person name="Kyrpides N."/>
            <person name="Ivanova N."/>
            <person name="Pagani I."/>
            <person name="Parshina S."/>
            <person name="Plugge C."/>
            <person name="Muyzer G."/>
            <person name="Kuever J."/>
            <person name="Ivanova A."/>
            <person name="Nazina T."/>
            <person name="Klenk H.-P."/>
            <person name="Brambilla E."/>
            <person name="Spring S."/>
            <person name="Stams A.F."/>
            <person name="Woyke T."/>
        </authorList>
    </citation>
    <scope>NUCLEOTIDE SEQUENCE [LARGE SCALE GENOMIC DNA]</scope>
    <source>
        <strain evidence="1 2">DSM 7213</strain>
    </source>
</reference>
<dbReference type="AlphaFoldDB" id="R4KSX5"/>